<feature type="chain" id="PRO_5002940176" evidence="1">
    <location>
        <begin position="25"/>
        <end position="58"/>
    </location>
</feature>
<keyword evidence="1" id="KW-0732">Signal</keyword>
<dbReference type="STRING" id="360911.EAT1b_2186"/>
<proteinExistence type="predicted"/>
<dbReference type="KEGG" id="eat:EAT1b_2186"/>
<keyword evidence="3" id="KW-1185">Reference proteome</keyword>
<dbReference type="AlphaFoldDB" id="C4L1S7"/>
<gene>
    <name evidence="2" type="ordered locus">EAT1b_2186</name>
</gene>
<organism evidence="2 3">
    <name type="scientific">Exiguobacterium sp. (strain ATCC BAA-1283 / AT1b)</name>
    <dbReference type="NCBI Taxonomy" id="360911"/>
    <lineage>
        <taxon>Bacteria</taxon>
        <taxon>Bacillati</taxon>
        <taxon>Bacillota</taxon>
        <taxon>Bacilli</taxon>
        <taxon>Bacillales</taxon>
        <taxon>Bacillales Family XII. Incertae Sedis</taxon>
        <taxon>Exiguobacterium</taxon>
    </lineage>
</organism>
<dbReference type="Proteomes" id="UP000000716">
    <property type="component" value="Chromosome"/>
</dbReference>
<accession>C4L1S7</accession>
<evidence type="ECO:0000313" key="2">
    <source>
        <dbReference type="EMBL" id="ACQ71109.1"/>
    </source>
</evidence>
<evidence type="ECO:0000256" key="1">
    <source>
        <dbReference type="SAM" id="SignalP"/>
    </source>
</evidence>
<sequence length="58" mass="6419">MESWVRMKRKVTVMFTLFASSSFAAGLAFQSVIPYIIGTLFILVAGYQAGKQIETNKA</sequence>
<name>C4L1S7_EXISA</name>
<feature type="signal peptide" evidence="1">
    <location>
        <begin position="1"/>
        <end position="24"/>
    </location>
</feature>
<dbReference type="HOGENOM" id="CLU_2972733_0_0_9"/>
<protein>
    <submittedName>
        <fullName evidence="2">Uncharacterized protein</fullName>
    </submittedName>
</protein>
<reference evidence="2 3" key="1">
    <citation type="journal article" date="2011" name="J. Bacteriol.">
        <title>Complete genome sequence of the Thermophilic Bacterium Exiguobacterium sp. AT1b.</title>
        <authorList>
            <person name="Vishnivetskaya T.A."/>
            <person name="Lucas S."/>
            <person name="Copeland A."/>
            <person name="Lapidus A."/>
            <person name="Glavina Del Rio T."/>
            <person name="Dalin E."/>
            <person name="Tice H."/>
            <person name="Bruce D.C."/>
            <person name="Goodwin L.A."/>
            <person name="Pitluck S."/>
            <person name="Saunders E."/>
            <person name="Brettin T."/>
            <person name="Detter C."/>
            <person name="Han C."/>
            <person name="Larimer F."/>
            <person name="Land M.L."/>
            <person name="Hauser L.J."/>
            <person name="Kyrpides N.C."/>
            <person name="Ovchinnikova G."/>
            <person name="Kathariou S."/>
            <person name="Ramaley R.F."/>
            <person name="Rodrigues D.F."/>
            <person name="Hendrix C."/>
            <person name="Richardson P."/>
            <person name="Tiedje J.M."/>
        </authorList>
    </citation>
    <scope>NUCLEOTIDE SEQUENCE [LARGE SCALE GENOMIC DNA]</scope>
    <source>
        <strain evidence="3">ATCC BAA-1283 / AT1b</strain>
    </source>
</reference>
<evidence type="ECO:0000313" key="3">
    <source>
        <dbReference type="Proteomes" id="UP000000716"/>
    </source>
</evidence>
<dbReference type="EMBL" id="CP001615">
    <property type="protein sequence ID" value="ACQ71109.1"/>
    <property type="molecule type" value="Genomic_DNA"/>
</dbReference>